<sequence length="134" mass="14250">MDSDRRRPHRSPAPVKRGVRGKARPKLSLIPDAASGSGVQPTPKRLDPLESLEPRSPTYSPGGACTAGVDGKGTTAWGHAQFPVSPSPIKMAPASTGTKVKALSGTDLTSSVNRQRPRRHSMLQVGLCMFNQLQ</sequence>
<reference evidence="2 3" key="1">
    <citation type="journal article" date="2018" name="PLoS ONE">
        <title>The draft genome of Kipferlia bialata reveals reductive genome evolution in fornicate parasites.</title>
        <authorList>
            <person name="Tanifuji G."/>
            <person name="Takabayashi S."/>
            <person name="Kume K."/>
            <person name="Takagi M."/>
            <person name="Nakayama T."/>
            <person name="Kamikawa R."/>
            <person name="Inagaki Y."/>
            <person name="Hashimoto T."/>
        </authorList>
    </citation>
    <scope>NUCLEOTIDE SEQUENCE [LARGE SCALE GENOMIC DNA]</scope>
    <source>
        <strain evidence="2">NY0173</strain>
    </source>
</reference>
<dbReference type="AlphaFoldDB" id="A0A391NL82"/>
<feature type="region of interest" description="Disordered" evidence="1">
    <location>
        <begin position="1"/>
        <end position="72"/>
    </location>
</feature>
<dbReference type="EMBL" id="BDIP01001273">
    <property type="protein sequence ID" value="GCA62734.1"/>
    <property type="molecule type" value="Genomic_DNA"/>
</dbReference>
<proteinExistence type="predicted"/>
<keyword evidence="3" id="KW-1185">Reference proteome</keyword>
<accession>A0A391NL82</accession>
<evidence type="ECO:0000313" key="3">
    <source>
        <dbReference type="Proteomes" id="UP000265618"/>
    </source>
</evidence>
<protein>
    <submittedName>
        <fullName evidence="2">Uncharacterized protein</fullName>
    </submittedName>
</protein>
<gene>
    <name evidence="2" type="ORF">KIPB_005437</name>
</gene>
<evidence type="ECO:0000256" key="1">
    <source>
        <dbReference type="SAM" id="MobiDB-lite"/>
    </source>
</evidence>
<comment type="caution">
    <text evidence="2">The sequence shown here is derived from an EMBL/GenBank/DDBJ whole genome shotgun (WGS) entry which is preliminary data.</text>
</comment>
<name>A0A391NL82_9EUKA</name>
<evidence type="ECO:0000313" key="2">
    <source>
        <dbReference type="EMBL" id="GCA62734.1"/>
    </source>
</evidence>
<feature type="compositionally biased region" description="Basic residues" evidence="1">
    <location>
        <begin position="1"/>
        <end position="10"/>
    </location>
</feature>
<organism evidence="2 3">
    <name type="scientific">Kipferlia bialata</name>
    <dbReference type="NCBI Taxonomy" id="797122"/>
    <lineage>
        <taxon>Eukaryota</taxon>
        <taxon>Metamonada</taxon>
        <taxon>Carpediemonas-like organisms</taxon>
        <taxon>Kipferlia</taxon>
    </lineage>
</organism>
<dbReference type="Proteomes" id="UP000265618">
    <property type="component" value="Unassembled WGS sequence"/>
</dbReference>